<evidence type="ECO:0000313" key="3">
    <source>
        <dbReference type="EMBL" id="CDJ58595.1"/>
    </source>
</evidence>
<protein>
    <submittedName>
        <fullName evidence="3">Uncharacterized protein</fullName>
    </submittedName>
</protein>
<evidence type="ECO:0000256" key="1">
    <source>
        <dbReference type="SAM" id="MobiDB-lite"/>
    </source>
</evidence>
<organism evidence="3 4">
    <name type="scientific">Eimeria maxima</name>
    <name type="common">Coccidian parasite</name>
    <dbReference type="NCBI Taxonomy" id="5804"/>
    <lineage>
        <taxon>Eukaryota</taxon>
        <taxon>Sar</taxon>
        <taxon>Alveolata</taxon>
        <taxon>Apicomplexa</taxon>
        <taxon>Conoidasida</taxon>
        <taxon>Coccidia</taxon>
        <taxon>Eucoccidiorida</taxon>
        <taxon>Eimeriorina</taxon>
        <taxon>Eimeriidae</taxon>
        <taxon>Eimeria</taxon>
    </lineage>
</organism>
<gene>
    <name evidence="3" type="ORF">EMWEY_00016780</name>
</gene>
<accession>U6MAD0</accession>
<dbReference type="OrthoDB" id="10683943at2759"/>
<feature type="compositionally biased region" description="Polar residues" evidence="1">
    <location>
        <begin position="120"/>
        <end position="130"/>
    </location>
</feature>
<proteinExistence type="predicted"/>
<feature type="region of interest" description="Disordered" evidence="1">
    <location>
        <begin position="291"/>
        <end position="312"/>
    </location>
</feature>
<name>U6MAD0_EIMMA</name>
<reference evidence="3" key="2">
    <citation type="submission" date="2013-10" db="EMBL/GenBank/DDBJ databases">
        <authorList>
            <person name="Aslett M."/>
        </authorList>
    </citation>
    <scope>NUCLEOTIDE SEQUENCE [LARGE SCALE GENOMIC DNA]</scope>
    <source>
        <strain evidence="3">Weybridge</strain>
    </source>
</reference>
<dbReference type="VEuPathDB" id="ToxoDB:EMWEY_00016780"/>
<feature type="region of interest" description="Disordered" evidence="1">
    <location>
        <begin position="71"/>
        <end position="91"/>
    </location>
</feature>
<dbReference type="EMBL" id="HG719745">
    <property type="protein sequence ID" value="CDJ58595.1"/>
    <property type="molecule type" value="Genomic_DNA"/>
</dbReference>
<dbReference type="GeneID" id="25335664"/>
<feature type="region of interest" description="Disordered" evidence="1">
    <location>
        <begin position="115"/>
        <end position="161"/>
    </location>
</feature>
<evidence type="ECO:0000313" key="4">
    <source>
        <dbReference type="Proteomes" id="UP000030763"/>
    </source>
</evidence>
<sequence>MQRHRKSPSVLSCLKVTLCMQQQLLLLSLLLLQLLLRCNAKQNPTPNPWELPIPSDEDLLAVLSPASSSVQRGTVWGGPEGSLSSSRGYRGPPKLTRTDLFSLCTREFLQTRALVDRSLSPRQQGPQTRGTRWDPRRGPPGQAAPKSSPGGAPEGVPQEEGIGVSGNSVFVSLEVVKDLLRVQDILNEQLVARELLRLKKKAKEEEVSPRAVSFMLPVLLQLWGWHKEQKQSFKFPNRPPPSIQVHKEGPPPPWGLRRYRRPLRYLSFSCLLINVPPNLLLQTLLSLVEDREDQSPPSNQQQQQQQQRAAGSLLGPRCPPVSFIWAHIMGAAAAAGGPLEDYLRKESRLYADRALSAAKEATQLQILQAHAAATEAAAAAAAATRAAAAAAHQASPAAAAGSSATVSPLLMEEQQKGDNGRQGEALSPEELQEKVDAAAERRQKALNDARYVAKETENIQKRKMQLLLISPVDVCLASLAAI</sequence>
<keyword evidence="2" id="KW-0732">Signal</keyword>
<dbReference type="AlphaFoldDB" id="U6MAD0"/>
<reference evidence="3" key="1">
    <citation type="submission" date="2013-10" db="EMBL/GenBank/DDBJ databases">
        <title>Genomic analysis of the causative agents of coccidiosis in chickens.</title>
        <authorList>
            <person name="Reid A.J."/>
            <person name="Blake D."/>
            <person name="Billington K."/>
            <person name="Browne H."/>
            <person name="Dunn M."/>
            <person name="Hung S."/>
            <person name="Kawahara F."/>
            <person name="Miranda-Saavedra D."/>
            <person name="Mourier T."/>
            <person name="Nagra H."/>
            <person name="Otto T.D."/>
            <person name="Rawlings N."/>
            <person name="Sanchez A."/>
            <person name="Sanders M."/>
            <person name="Subramaniam C."/>
            <person name="Tay Y."/>
            <person name="Dear P."/>
            <person name="Doerig C."/>
            <person name="Gruber A."/>
            <person name="Parkinson J."/>
            <person name="Shirley M."/>
            <person name="Wan K.L."/>
            <person name="Berriman M."/>
            <person name="Tomley F."/>
            <person name="Pain A."/>
        </authorList>
    </citation>
    <scope>NUCLEOTIDE SEQUENCE [LARGE SCALE GENOMIC DNA]</scope>
    <source>
        <strain evidence="3">Weybridge</strain>
    </source>
</reference>
<feature type="chain" id="PRO_5004675895" evidence="2">
    <location>
        <begin position="41"/>
        <end position="482"/>
    </location>
</feature>
<dbReference type="Proteomes" id="UP000030763">
    <property type="component" value="Unassembled WGS sequence"/>
</dbReference>
<feature type="signal peptide" evidence="2">
    <location>
        <begin position="1"/>
        <end position="40"/>
    </location>
</feature>
<dbReference type="RefSeq" id="XP_013335243.1">
    <property type="nucleotide sequence ID" value="XM_013479789.1"/>
</dbReference>
<evidence type="ECO:0000256" key="2">
    <source>
        <dbReference type="SAM" id="SignalP"/>
    </source>
</evidence>
<keyword evidence="4" id="KW-1185">Reference proteome</keyword>